<organism evidence="2 3">
    <name type="scientific">Eutypa lata (strain UCR-EL1)</name>
    <name type="common">Grapevine dieback disease fungus</name>
    <name type="synonym">Eutypa armeniacae</name>
    <dbReference type="NCBI Taxonomy" id="1287681"/>
    <lineage>
        <taxon>Eukaryota</taxon>
        <taxon>Fungi</taxon>
        <taxon>Dikarya</taxon>
        <taxon>Ascomycota</taxon>
        <taxon>Pezizomycotina</taxon>
        <taxon>Sordariomycetes</taxon>
        <taxon>Xylariomycetidae</taxon>
        <taxon>Xylariales</taxon>
        <taxon>Diatrypaceae</taxon>
        <taxon>Eutypa</taxon>
    </lineage>
</organism>
<dbReference type="STRING" id="1287681.M7SX20"/>
<name>M7SX20_EUTLA</name>
<keyword evidence="3" id="KW-1185">Reference proteome</keyword>
<dbReference type="EMBL" id="KB707498">
    <property type="protein sequence ID" value="EMR62101.1"/>
    <property type="molecule type" value="Genomic_DNA"/>
</dbReference>
<feature type="region of interest" description="Disordered" evidence="1">
    <location>
        <begin position="323"/>
        <end position="343"/>
    </location>
</feature>
<reference evidence="3" key="1">
    <citation type="journal article" date="2013" name="Genome Announc.">
        <title>Draft genome sequence of the grapevine dieback fungus Eutypa lata UCR-EL1.</title>
        <authorList>
            <person name="Blanco-Ulate B."/>
            <person name="Rolshausen P.E."/>
            <person name="Cantu D."/>
        </authorList>
    </citation>
    <scope>NUCLEOTIDE SEQUENCE [LARGE SCALE GENOMIC DNA]</scope>
    <source>
        <strain evidence="3">UCR-EL1</strain>
    </source>
</reference>
<dbReference type="PANTHER" id="PTHR36847">
    <property type="entry name" value="AMIDOLIGASE ENZYME"/>
    <property type="match status" value="1"/>
</dbReference>
<proteinExistence type="predicted"/>
<dbReference type="Proteomes" id="UP000012174">
    <property type="component" value="Unassembled WGS sequence"/>
</dbReference>
<dbReference type="HOGENOM" id="CLU_776198_0_0_1"/>
<accession>M7SX20</accession>
<evidence type="ECO:0000313" key="3">
    <source>
        <dbReference type="Proteomes" id="UP000012174"/>
    </source>
</evidence>
<dbReference type="PANTHER" id="PTHR36847:SF1">
    <property type="entry name" value="AMIDOLIGASE ENZYME"/>
    <property type="match status" value="1"/>
</dbReference>
<evidence type="ECO:0000313" key="2">
    <source>
        <dbReference type="EMBL" id="EMR62101.1"/>
    </source>
</evidence>
<protein>
    <submittedName>
        <fullName evidence="2">Uncharacterized protein</fullName>
    </submittedName>
</protein>
<dbReference type="KEGG" id="ela:UCREL1_10968"/>
<dbReference type="OrthoDB" id="412402at2759"/>
<gene>
    <name evidence="2" type="ORF">UCREL1_10968</name>
</gene>
<feature type="region of interest" description="Disordered" evidence="1">
    <location>
        <begin position="381"/>
        <end position="409"/>
    </location>
</feature>
<dbReference type="AlphaFoldDB" id="M7SX20"/>
<evidence type="ECO:0000256" key="1">
    <source>
        <dbReference type="SAM" id="MobiDB-lite"/>
    </source>
</evidence>
<feature type="compositionally biased region" description="Low complexity" evidence="1">
    <location>
        <begin position="396"/>
        <end position="409"/>
    </location>
</feature>
<sequence>MAEPKLTVGVEFEFMIDLTKLLAMSQEEKDELKIFKSPKRGMVLEAGKFVRDRLEQAGVHPIALSNKLANRLAAVDESERKCTTWIYAGLEVASRILPATTTTTTTTVDDAEIEGEGAGFDEIALAARAIRELEHVGFNETCAFQVHVGQGTAGFGLLPLQKLASLLWLGGERLLHAIHPAHRRTTNSWCCPNTVRSRLAQYVELNCDEIEDRAGIPGRPWLEQCGFDDDDDDDDDDDTATTLPAFVTNDIKTQRHHNTILLTFERLPAYYVNQVGYIWKATSAAELIDWLTSAAGDCAYFPSDDPGCRRTVEFREGDGALLLLGGDSDGGDGDDGGDGGGGDDSCDYPVAWAKAAVGIMAWAVRADLDAFGETVREVMAAAAAEDEDEGRGEGGSEQQQQQQVGRLLRSVGVPEDAVRVLEARAKRLS</sequence>